<dbReference type="SUPFAM" id="SSF54593">
    <property type="entry name" value="Glyoxalase/Bleomycin resistance protein/Dihydroxybiphenyl dioxygenase"/>
    <property type="match status" value="1"/>
</dbReference>
<dbReference type="PANTHER" id="PTHR36437:SF2">
    <property type="entry name" value="GLYOXALASE_BLEOMYCIN RESISTANCE PROTEIN_DIOXYGENASE"/>
    <property type="match status" value="1"/>
</dbReference>
<dbReference type="PANTHER" id="PTHR36437">
    <property type="entry name" value="GLYOXALASE/BLEOMYCIN RESISTANCE PROTEIN/DIOXYGENASE"/>
    <property type="match status" value="1"/>
</dbReference>
<dbReference type="Pfam" id="PF00903">
    <property type="entry name" value="Glyoxalase"/>
    <property type="match status" value="1"/>
</dbReference>
<gene>
    <name evidence="2" type="ORF">O4U47_27700</name>
</gene>
<dbReference type="InterPro" id="IPR037523">
    <property type="entry name" value="VOC_core"/>
</dbReference>
<dbReference type="InterPro" id="IPR029068">
    <property type="entry name" value="Glyas_Bleomycin-R_OHBP_Dase"/>
</dbReference>
<proteinExistence type="predicted"/>
<dbReference type="Gene3D" id="3.10.180.10">
    <property type="entry name" value="2,3-Dihydroxybiphenyl 1,2-Dioxygenase, domain 1"/>
    <property type="match status" value="1"/>
</dbReference>
<sequence>MGITHARTVTLPVVDLDRAREFYTEVLGFAVVADRAVGPVRHLEVAPPGARTGFTLSVAEQGCGHGIVLESDDVDGDCARLAAAGVRVEEPEDHPWGRQAGFTDPDGNAFTLAEPVPDGF</sequence>
<accession>A0ABT4TVP9</accession>
<protein>
    <submittedName>
        <fullName evidence="2">VOC family protein</fullName>
    </submittedName>
</protein>
<evidence type="ECO:0000313" key="3">
    <source>
        <dbReference type="Proteomes" id="UP001165685"/>
    </source>
</evidence>
<feature type="domain" description="VOC" evidence="1">
    <location>
        <begin position="2"/>
        <end position="115"/>
    </location>
</feature>
<dbReference type="EMBL" id="JAQFWP010000079">
    <property type="protein sequence ID" value="MDA2808324.1"/>
    <property type="molecule type" value="Genomic_DNA"/>
</dbReference>
<name>A0ABT4TVP9_9ACTN</name>
<keyword evidence="3" id="KW-1185">Reference proteome</keyword>
<evidence type="ECO:0000313" key="2">
    <source>
        <dbReference type="EMBL" id="MDA2808324.1"/>
    </source>
</evidence>
<comment type="caution">
    <text evidence="2">The sequence shown here is derived from an EMBL/GenBank/DDBJ whole genome shotgun (WGS) entry which is preliminary data.</text>
</comment>
<dbReference type="InterPro" id="IPR004360">
    <property type="entry name" value="Glyas_Fos-R_dOase_dom"/>
</dbReference>
<dbReference type="Proteomes" id="UP001165685">
    <property type="component" value="Unassembled WGS sequence"/>
</dbReference>
<organism evidence="2 3">
    <name type="scientific">Nocardiopsis suaedae</name>
    <dbReference type="NCBI Taxonomy" id="3018444"/>
    <lineage>
        <taxon>Bacteria</taxon>
        <taxon>Bacillati</taxon>
        <taxon>Actinomycetota</taxon>
        <taxon>Actinomycetes</taxon>
        <taxon>Streptosporangiales</taxon>
        <taxon>Nocardiopsidaceae</taxon>
        <taxon>Nocardiopsis</taxon>
    </lineage>
</organism>
<dbReference type="RefSeq" id="WP_270680920.1">
    <property type="nucleotide sequence ID" value="NZ_JAQFWP010000079.1"/>
</dbReference>
<evidence type="ECO:0000259" key="1">
    <source>
        <dbReference type="PROSITE" id="PS51819"/>
    </source>
</evidence>
<reference evidence="2" key="1">
    <citation type="submission" date="2023-01" db="EMBL/GenBank/DDBJ databases">
        <title>Draft genome sequence of Nocardiopsis sp. LSu2-4 isolated from halophytes.</title>
        <authorList>
            <person name="Duangmal K."/>
            <person name="Chantavorakit T."/>
        </authorList>
    </citation>
    <scope>NUCLEOTIDE SEQUENCE</scope>
    <source>
        <strain evidence="2">LSu2-4</strain>
    </source>
</reference>
<dbReference type="PROSITE" id="PS51819">
    <property type="entry name" value="VOC"/>
    <property type="match status" value="1"/>
</dbReference>